<organism evidence="2 3">
    <name type="scientific">Mycena rosella</name>
    <name type="common">Pink bonnet</name>
    <name type="synonym">Agaricus rosellus</name>
    <dbReference type="NCBI Taxonomy" id="1033263"/>
    <lineage>
        <taxon>Eukaryota</taxon>
        <taxon>Fungi</taxon>
        <taxon>Dikarya</taxon>
        <taxon>Basidiomycota</taxon>
        <taxon>Agaricomycotina</taxon>
        <taxon>Agaricomycetes</taxon>
        <taxon>Agaricomycetidae</taxon>
        <taxon>Agaricales</taxon>
        <taxon>Marasmiineae</taxon>
        <taxon>Mycenaceae</taxon>
        <taxon>Mycena</taxon>
    </lineage>
</organism>
<evidence type="ECO:0000313" key="2">
    <source>
        <dbReference type="EMBL" id="KAJ7709762.1"/>
    </source>
</evidence>
<name>A0AAD7H1V1_MYCRO</name>
<keyword evidence="3" id="KW-1185">Reference proteome</keyword>
<comment type="caution">
    <text evidence="2">The sequence shown here is derived from an EMBL/GenBank/DDBJ whole genome shotgun (WGS) entry which is preliminary data.</text>
</comment>
<evidence type="ECO:0000256" key="1">
    <source>
        <dbReference type="SAM" id="MobiDB-lite"/>
    </source>
</evidence>
<reference evidence="2" key="1">
    <citation type="submission" date="2023-03" db="EMBL/GenBank/DDBJ databases">
        <title>Massive genome expansion in bonnet fungi (Mycena s.s.) driven by repeated elements and novel gene families across ecological guilds.</title>
        <authorList>
            <consortium name="Lawrence Berkeley National Laboratory"/>
            <person name="Harder C.B."/>
            <person name="Miyauchi S."/>
            <person name="Viragh M."/>
            <person name="Kuo A."/>
            <person name="Thoen E."/>
            <person name="Andreopoulos B."/>
            <person name="Lu D."/>
            <person name="Skrede I."/>
            <person name="Drula E."/>
            <person name="Henrissat B."/>
            <person name="Morin E."/>
            <person name="Kohler A."/>
            <person name="Barry K."/>
            <person name="LaButti K."/>
            <person name="Morin E."/>
            <person name="Salamov A."/>
            <person name="Lipzen A."/>
            <person name="Mereny Z."/>
            <person name="Hegedus B."/>
            <person name="Baldrian P."/>
            <person name="Stursova M."/>
            <person name="Weitz H."/>
            <person name="Taylor A."/>
            <person name="Grigoriev I.V."/>
            <person name="Nagy L.G."/>
            <person name="Martin F."/>
            <person name="Kauserud H."/>
        </authorList>
    </citation>
    <scope>NUCLEOTIDE SEQUENCE</scope>
    <source>
        <strain evidence="2">CBHHK067</strain>
    </source>
</reference>
<dbReference type="EMBL" id="JARKIE010000002">
    <property type="protein sequence ID" value="KAJ7709762.1"/>
    <property type="molecule type" value="Genomic_DNA"/>
</dbReference>
<gene>
    <name evidence="2" type="ORF">B0H17DRAFT_1173873</name>
</gene>
<dbReference type="Proteomes" id="UP001221757">
    <property type="component" value="Unassembled WGS sequence"/>
</dbReference>
<proteinExistence type="predicted"/>
<protein>
    <submittedName>
        <fullName evidence="2">Uncharacterized protein</fullName>
    </submittedName>
</protein>
<feature type="compositionally biased region" description="Basic residues" evidence="1">
    <location>
        <begin position="104"/>
        <end position="117"/>
    </location>
</feature>
<feature type="region of interest" description="Disordered" evidence="1">
    <location>
        <begin position="92"/>
        <end position="119"/>
    </location>
</feature>
<sequence length="208" mass="22774">MASATCPILGCSPEIIYTKAESNKRAVRAHLDVPRDAQRIPPPGLIEKVVVGFTAQIGEIEAQASRARCGARRGAGGGAGYARECTGDVAQDRRGMLPPGVLPAKRRGHEGRRRPRRGQCAQRVHRDGKLRVVIEFALTPERAGDDGAMLKGYWGRVWPECRGRRTICPGCGGFSGRYTMRNGDEAAMEKLQELDDMHNEWLRVRGAA</sequence>
<accession>A0AAD7H1V1</accession>
<dbReference type="AlphaFoldDB" id="A0AAD7H1V1"/>
<evidence type="ECO:0000313" key="3">
    <source>
        <dbReference type="Proteomes" id="UP001221757"/>
    </source>
</evidence>